<name>A0A507BUZ3_9FUNG</name>
<dbReference type="GO" id="GO:0006506">
    <property type="term" value="P:GPI anchor biosynthetic process"/>
    <property type="evidence" value="ECO:0007669"/>
    <property type="project" value="UniProtKB-UniPathway"/>
</dbReference>
<keyword evidence="5 12" id="KW-0337">GPI-anchor biosynthesis</keyword>
<evidence type="ECO:0000256" key="8">
    <source>
        <dbReference type="ARBA" id="ARBA00022692"/>
    </source>
</evidence>
<dbReference type="GO" id="GO:0004376">
    <property type="term" value="F:GPI mannosyltransferase activity"/>
    <property type="evidence" value="ECO:0007669"/>
    <property type="project" value="InterPro"/>
</dbReference>
<dbReference type="PANTHER" id="PTHR12468:SF2">
    <property type="entry name" value="GPI MANNOSYLTRANSFERASE 2"/>
    <property type="match status" value="1"/>
</dbReference>
<reference evidence="13 14" key="1">
    <citation type="journal article" date="2019" name="Sci. Rep.">
        <title>Comparative genomics of chytrid fungi reveal insights into the obligate biotrophic and pathogenic lifestyle of Synchytrium endobioticum.</title>
        <authorList>
            <person name="van de Vossenberg B.T.L.H."/>
            <person name="Warris S."/>
            <person name="Nguyen H.D.T."/>
            <person name="van Gent-Pelzer M.P.E."/>
            <person name="Joly D.L."/>
            <person name="van de Geest H.C."/>
            <person name="Bonants P.J.M."/>
            <person name="Smith D.S."/>
            <person name="Levesque C.A."/>
            <person name="van der Lee T.A.J."/>
        </authorList>
    </citation>
    <scope>NUCLEOTIDE SEQUENCE [LARGE SCALE GENOMIC DNA]</scope>
    <source>
        <strain evidence="13 14">JEL517</strain>
    </source>
</reference>
<feature type="transmembrane region" description="Helical" evidence="12">
    <location>
        <begin position="145"/>
        <end position="167"/>
    </location>
</feature>
<evidence type="ECO:0000313" key="13">
    <source>
        <dbReference type="EMBL" id="TPX33250.1"/>
    </source>
</evidence>
<gene>
    <name evidence="13" type="ORF">SmJEL517_g03847</name>
</gene>
<evidence type="ECO:0000313" key="14">
    <source>
        <dbReference type="Proteomes" id="UP000319731"/>
    </source>
</evidence>
<evidence type="ECO:0000256" key="4">
    <source>
        <dbReference type="ARBA" id="ARBA00013795"/>
    </source>
</evidence>
<dbReference type="UniPathway" id="UPA00196"/>
<organism evidence="13 14">
    <name type="scientific">Synchytrium microbalum</name>
    <dbReference type="NCBI Taxonomy" id="1806994"/>
    <lineage>
        <taxon>Eukaryota</taxon>
        <taxon>Fungi</taxon>
        <taxon>Fungi incertae sedis</taxon>
        <taxon>Chytridiomycota</taxon>
        <taxon>Chytridiomycota incertae sedis</taxon>
        <taxon>Chytridiomycetes</taxon>
        <taxon>Synchytriales</taxon>
        <taxon>Synchytriaceae</taxon>
        <taxon>Synchytrium</taxon>
    </lineage>
</organism>
<proteinExistence type="inferred from homology"/>
<dbReference type="OrthoDB" id="10252502at2759"/>
<dbReference type="Proteomes" id="UP000319731">
    <property type="component" value="Unassembled WGS sequence"/>
</dbReference>
<feature type="transmembrane region" description="Helical" evidence="12">
    <location>
        <begin position="299"/>
        <end position="317"/>
    </location>
</feature>
<evidence type="ECO:0000256" key="3">
    <source>
        <dbReference type="ARBA" id="ARBA00008698"/>
    </source>
</evidence>
<comment type="similarity">
    <text evidence="3 12">Belongs to the PIGV family.</text>
</comment>
<evidence type="ECO:0000256" key="9">
    <source>
        <dbReference type="ARBA" id="ARBA00022824"/>
    </source>
</evidence>
<keyword evidence="9 12" id="KW-0256">Endoplasmic reticulum</keyword>
<dbReference type="GO" id="GO:0005789">
    <property type="term" value="C:endoplasmic reticulum membrane"/>
    <property type="evidence" value="ECO:0007669"/>
    <property type="project" value="UniProtKB-SubCell"/>
</dbReference>
<comment type="subcellular location">
    <subcellularLocation>
        <location evidence="1 12">Endoplasmic reticulum membrane</location>
        <topology evidence="1 12">Multi-pass membrane protein</topology>
    </subcellularLocation>
</comment>
<dbReference type="InterPro" id="IPR007315">
    <property type="entry name" value="PIG-V/Gpi18"/>
</dbReference>
<keyword evidence="6 12" id="KW-0328">Glycosyltransferase</keyword>
<comment type="pathway">
    <text evidence="2 12">Glycolipid biosynthesis; glycosylphosphatidylinositol-anchor biosynthesis.</text>
</comment>
<feature type="transmembrane region" description="Helical" evidence="12">
    <location>
        <begin position="7"/>
        <end position="29"/>
    </location>
</feature>
<dbReference type="STRING" id="1806994.A0A507BUZ3"/>
<evidence type="ECO:0000256" key="7">
    <source>
        <dbReference type="ARBA" id="ARBA00022679"/>
    </source>
</evidence>
<keyword evidence="7 12" id="KW-0808">Transferase</keyword>
<keyword evidence="11 12" id="KW-0472">Membrane</keyword>
<feature type="transmembrane region" description="Helical" evidence="12">
    <location>
        <begin position="187"/>
        <end position="216"/>
    </location>
</feature>
<dbReference type="GO" id="GO:0031501">
    <property type="term" value="C:mannosyltransferase complex"/>
    <property type="evidence" value="ECO:0007669"/>
    <property type="project" value="TreeGrafter"/>
</dbReference>
<evidence type="ECO:0000256" key="6">
    <source>
        <dbReference type="ARBA" id="ARBA00022676"/>
    </source>
</evidence>
<evidence type="ECO:0000256" key="5">
    <source>
        <dbReference type="ARBA" id="ARBA00022502"/>
    </source>
</evidence>
<comment type="caution">
    <text evidence="13">The sequence shown here is derived from an EMBL/GenBank/DDBJ whole genome shotgun (WGS) entry which is preliminary data.</text>
</comment>
<feature type="transmembrane region" description="Helical" evidence="12">
    <location>
        <begin position="111"/>
        <end position="133"/>
    </location>
</feature>
<sequence>MSEYIVIYTAILSRLAVLILGVVSLHVHIPYLQSSTIAFDTSAHIDPCQNITSYLDTPLECAFKLMASAFYRWDALHFVNIARHGYGFEKSFAFFPALPMTLRLFGIDDELTTIVTGLIVTNICFVLAALSLYRLSLRVLKDPKIATISALLFCIGPGGPFMSSIYTESPFAMLSFGGMLAFSNQKPIVASVLWGMAATFRSNGVLLSGFLLYGLLLDFRTRKLALTKVLTSLIGITIVVSSMAASQYCGYRAFCQDVDADSLPPWCNNTLPMIYSFVQQKYWDVGLFKYYKPSQIPNFIVAAPILAMTIHAAWIYASSNPDTFWSLGLVLSRTGYGFSSSPVLPYLYLWLAQALVCGLMLHVQIMGRFLSSMPALYWYVAHVFVNGQSKSQRIMVEYLLLYLVVGTLLFCNFLPPA</sequence>
<keyword evidence="14" id="KW-1185">Reference proteome</keyword>
<dbReference type="GO" id="GO:0000009">
    <property type="term" value="F:alpha-1,6-mannosyltransferase activity"/>
    <property type="evidence" value="ECO:0007669"/>
    <property type="project" value="InterPro"/>
</dbReference>
<keyword evidence="10 12" id="KW-1133">Transmembrane helix</keyword>
<dbReference type="RefSeq" id="XP_031024292.1">
    <property type="nucleotide sequence ID" value="XM_031169775.1"/>
</dbReference>
<protein>
    <recommendedName>
        <fullName evidence="4 12">GPI mannosyltransferase 2</fullName>
        <ecNumber evidence="12">2.4.1.-</ecNumber>
    </recommendedName>
</protein>
<dbReference type="Pfam" id="PF04188">
    <property type="entry name" value="Mannosyl_trans2"/>
    <property type="match status" value="1"/>
</dbReference>
<evidence type="ECO:0000256" key="12">
    <source>
        <dbReference type="RuleBase" id="RU363112"/>
    </source>
</evidence>
<dbReference type="EC" id="2.4.1.-" evidence="12"/>
<evidence type="ECO:0000256" key="2">
    <source>
        <dbReference type="ARBA" id="ARBA00004687"/>
    </source>
</evidence>
<dbReference type="GeneID" id="42005072"/>
<dbReference type="PANTHER" id="PTHR12468">
    <property type="entry name" value="GPI MANNOSYLTRANSFERASE 2"/>
    <property type="match status" value="1"/>
</dbReference>
<accession>A0A507BUZ3</accession>
<dbReference type="EMBL" id="QEAO01000022">
    <property type="protein sequence ID" value="TPX33250.1"/>
    <property type="molecule type" value="Genomic_DNA"/>
</dbReference>
<keyword evidence="8 12" id="KW-0812">Transmembrane</keyword>
<comment type="caution">
    <text evidence="12">Lacks conserved residue(s) required for the propagation of feature annotation.</text>
</comment>
<evidence type="ECO:0000256" key="11">
    <source>
        <dbReference type="ARBA" id="ARBA00023136"/>
    </source>
</evidence>
<comment type="function">
    <text evidence="12">Mannosyltransferase involved in glycosylphosphatidylinositol-anchor biosynthesis.</text>
</comment>
<evidence type="ECO:0000256" key="10">
    <source>
        <dbReference type="ARBA" id="ARBA00022989"/>
    </source>
</evidence>
<dbReference type="AlphaFoldDB" id="A0A507BUZ3"/>
<feature type="transmembrane region" description="Helical" evidence="12">
    <location>
        <begin position="398"/>
        <end position="415"/>
    </location>
</feature>
<evidence type="ECO:0000256" key="1">
    <source>
        <dbReference type="ARBA" id="ARBA00004477"/>
    </source>
</evidence>